<dbReference type="Proteomes" id="UP000029721">
    <property type="component" value="Unassembled WGS sequence"/>
</dbReference>
<gene>
    <name evidence="1" type="ORF">FP66_04550</name>
</gene>
<proteinExistence type="predicted"/>
<name>A0ABR4WU56_9GAMM</name>
<dbReference type="EMBL" id="JOKD01000020">
    <property type="protein sequence ID" value="KGE78269.1"/>
    <property type="molecule type" value="Genomic_DNA"/>
</dbReference>
<dbReference type="RefSeq" id="WP_035595484.1">
    <property type="nucleotide sequence ID" value="NZ_JOKD01000020.1"/>
</dbReference>
<evidence type="ECO:0008006" key="3">
    <source>
        <dbReference type="Google" id="ProtNLM"/>
    </source>
</evidence>
<organism evidence="1 2">
    <name type="scientific">Halomonas salina</name>
    <dbReference type="NCBI Taxonomy" id="42565"/>
    <lineage>
        <taxon>Bacteria</taxon>
        <taxon>Pseudomonadati</taxon>
        <taxon>Pseudomonadota</taxon>
        <taxon>Gammaproteobacteria</taxon>
        <taxon>Oceanospirillales</taxon>
        <taxon>Halomonadaceae</taxon>
        <taxon>Halomonas</taxon>
    </lineage>
</organism>
<protein>
    <recommendedName>
        <fullName evidence="3">Recombinase RecA</fullName>
    </recommendedName>
</protein>
<accession>A0ABR4WU56</accession>
<evidence type="ECO:0000313" key="2">
    <source>
        <dbReference type="Proteomes" id="UP000029721"/>
    </source>
</evidence>
<dbReference type="PIRSF" id="PIRSF030771">
    <property type="entry name" value="UCP030771"/>
    <property type="match status" value="1"/>
</dbReference>
<evidence type="ECO:0000313" key="1">
    <source>
        <dbReference type="EMBL" id="KGE78269.1"/>
    </source>
</evidence>
<reference evidence="1 2" key="1">
    <citation type="submission" date="2014-06" db="EMBL/GenBank/DDBJ databases">
        <title>Draft genome sequence of an extremely salt tolerant bacteria Halomonas salina/CIFRI 1.</title>
        <authorList>
            <person name="Behera B.D."/>
            <person name="Meena D.K."/>
            <person name="Das P."/>
            <person name="Maharana J."/>
            <person name="Paria P."/>
            <person name="Sharma A.P."/>
            <person name="Shamsudheen K.V."/>
            <person name="Rijit J."/>
            <person name="Dixit V."/>
            <person name="Verma A."/>
            <person name="Scaria V."/>
            <person name="Sivasubbu S."/>
        </authorList>
    </citation>
    <scope>NUCLEOTIDE SEQUENCE [LARGE SCALE GENOMIC DNA]</scope>
    <source>
        <strain evidence="1 2">CIFRI 1</strain>
    </source>
</reference>
<comment type="caution">
    <text evidence="1">The sequence shown here is derived from an EMBL/GenBank/DDBJ whole genome shotgun (WGS) entry which is preliminary data.</text>
</comment>
<dbReference type="Pfam" id="PF09956">
    <property type="entry name" value="Phage_cement_2"/>
    <property type="match status" value="1"/>
</dbReference>
<keyword evidence="2" id="KW-1185">Reference proteome</keyword>
<sequence length="120" mass="11758">MATNYHQDGQTIHYQNDTGSDIASGAPVVVGGLLCVAIVDIANGASGTLIAEGVASIPKATGSAINQGAAVDFDVSAGNANGNLTPDTGDLTGCGVAWETAASGDTTVLVKLNARAATVN</sequence>
<dbReference type="InterPro" id="IPR011231">
    <property type="entry name" value="Phage_VT1-Sakai_H0018"/>
</dbReference>